<keyword evidence="2" id="KW-1185">Reference proteome</keyword>
<accession>A0A1J1HP42</accession>
<evidence type="ECO:0000313" key="2">
    <source>
        <dbReference type="Proteomes" id="UP000183832"/>
    </source>
</evidence>
<name>A0A1J1HP42_9DIPT</name>
<dbReference type="Proteomes" id="UP000183832">
    <property type="component" value="Unassembled WGS sequence"/>
</dbReference>
<gene>
    <name evidence="1" type="ORF">CLUMA_CG002925</name>
</gene>
<proteinExistence type="predicted"/>
<dbReference type="EMBL" id="CVRI01000011">
    <property type="protein sequence ID" value="CRK89164.1"/>
    <property type="molecule type" value="Genomic_DNA"/>
</dbReference>
<sequence>MFNWRSFKHKHMFYPLNKPLKYHKVKETFGKLCYELCSKKNEIKKKLKRRQRQKKKALALIIVTETCENRFANNTALMS</sequence>
<protein>
    <submittedName>
        <fullName evidence="1">CLUMA_CG002925, isoform A</fullName>
    </submittedName>
</protein>
<dbReference type="AlphaFoldDB" id="A0A1J1HP42"/>
<reference evidence="1 2" key="1">
    <citation type="submission" date="2015-04" db="EMBL/GenBank/DDBJ databases">
        <authorList>
            <person name="Syromyatnikov M.Y."/>
            <person name="Popov V.N."/>
        </authorList>
    </citation>
    <scope>NUCLEOTIDE SEQUENCE [LARGE SCALE GENOMIC DNA]</scope>
</reference>
<evidence type="ECO:0000313" key="1">
    <source>
        <dbReference type="EMBL" id="CRK89164.1"/>
    </source>
</evidence>
<organism evidence="1 2">
    <name type="scientific">Clunio marinus</name>
    <dbReference type="NCBI Taxonomy" id="568069"/>
    <lineage>
        <taxon>Eukaryota</taxon>
        <taxon>Metazoa</taxon>
        <taxon>Ecdysozoa</taxon>
        <taxon>Arthropoda</taxon>
        <taxon>Hexapoda</taxon>
        <taxon>Insecta</taxon>
        <taxon>Pterygota</taxon>
        <taxon>Neoptera</taxon>
        <taxon>Endopterygota</taxon>
        <taxon>Diptera</taxon>
        <taxon>Nematocera</taxon>
        <taxon>Chironomoidea</taxon>
        <taxon>Chironomidae</taxon>
        <taxon>Clunio</taxon>
    </lineage>
</organism>